<name>A0A328BSB7_9BACT</name>
<dbReference type="PANTHER" id="PTHR38477:SF1">
    <property type="entry name" value="MUREIN L,D-TRANSPEPTIDASE CATALYTIC DOMAIN FAMILY PROTEIN"/>
    <property type="match status" value="1"/>
</dbReference>
<keyword evidence="1" id="KW-0732">Signal</keyword>
<dbReference type="EMBL" id="QHKM01000001">
    <property type="protein sequence ID" value="RAK69987.1"/>
    <property type="molecule type" value="Genomic_DNA"/>
</dbReference>
<organism evidence="2 3">
    <name type="scientific">Hymenobacter edaphi</name>
    <dbReference type="NCBI Taxonomy" id="2211146"/>
    <lineage>
        <taxon>Bacteria</taxon>
        <taxon>Pseudomonadati</taxon>
        <taxon>Bacteroidota</taxon>
        <taxon>Cytophagia</taxon>
        <taxon>Cytophagales</taxon>
        <taxon>Hymenobacteraceae</taxon>
        <taxon>Hymenobacter</taxon>
    </lineage>
</organism>
<dbReference type="Proteomes" id="UP000248553">
    <property type="component" value="Unassembled WGS sequence"/>
</dbReference>
<feature type="chain" id="PRO_5016445620" description="Murein L,D-transpeptidase catalytic domain family protein" evidence="1">
    <location>
        <begin position="24"/>
        <end position="258"/>
    </location>
</feature>
<proteinExistence type="predicted"/>
<dbReference type="InterPro" id="IPR032676">
    <property type="entry name" value="YkuD_2"/>
</dbReference>
<dbReference type="AlphaFoldDB" id="A0A328BSB7"/>
<reference evidence="3" key="1">
    <citation type="submission" date="2018-05" db="EMBL/GenBank/DDBJ databases">
        <authorList>
            <person name="Nie L."/>
        </authorList>
    </citation>
    <scope>NUCLEOTIDE SEQUENCE [LARGE SCALE GENOMIC DNA]</scope>
    <source>
        <strain evidence="3">NL</strain>
    </source>
</reference>
<gene>
    <name evidence="2" type="ORF">DLM85_03805</name>
</gene>
<dbReference type="RefSeq" id="WP_111476723.1">
    <property type="nucleotide sequence ID" value="NZ_QHKM01000001.1"/>
</dbReference>
<evidence type="ECO:0008006" key="4">
    <source>
        <dbReference type="Google" id="ProtNLM"/>
    </source>
</evidence>
<sequence length="258" mass="27767">MKLFRSCLAWLLLLSAGLRPALAAAPPAQVPTASQTVAVAAFEQFLVRTYAGARLAQTGMSVQVLRNALIGYFNLRGRGLAKRPVLTVIDFSRPSRQNRLWVIDLSRTRLLYHTLVAHGKNSGGDLAQTFSNREGSEMSSLGFYVTGDTYQGKHGLSLKLQGLDARYNSHAAERAVVVHGADYVGEEFIRQNGRLGRSQGCPALPPAQSAGIIKTIKSGSVLYVQGPSTAAYASDWLNLNAALPAFMRTMDVASSTGQ</sequence>
<dbReference type="OrthoDB" id="9815195at2"/>
<accession>A0A328BSB7</accession>
<protein>
    <recommendedName>
        <fullName evidence="4">Murein L,D-transpeptidase catalytic domain family protein</fullName>
    </recommendedName>
</protein>
<evidence type="ECO:0000256" key="1">
    <source>
        <dbReference type="SAM" id="SignalP"/>
    </source>
</evidence>
<comment type="caution">
    <text evidence="2">The sequence shown here is derived from an EMBL/GenBank/DDBJ whole genome shotgun (WGS) entry which is preliminary data.</text>
</comment>
<evidence type="ECO:0000313" key="2">
    <source>
        <dbReference type="EMBL" id="RAK69987.1"/>
    </source>
</evidence>
<evidence type="ECO:0000313" key="3">
    <source>
        <dbReference type="Proteomes" id="UP000248553"/>
    </source>
</evidence>
<feature type="signal peptide" evidence="1">
    <location>
        <begin position="1"/>
        <end position="23"/>
    </location>
</feature>
<dbReference type="Pfam" id="PF13645">
    <property type="entry name" value="YkuD_2"/>
    <property type="match status" value="1"/>
</dbReference>
<keyword evidence="3" id="KW-1185">Reference proteome</keyword>
<dbReference type="PANTHER" id="PTHR38477">
    <property type="entry name" value="HYPOTHETICAL EXPORTED PROTEIN"/>
    <property type="match status" value="1"/>
</dbReference>